<evidence type="ECO:0000256" key="1">
    <source>
        <dbReference type="SAM" id="MobiDB-lite"/>
    </source>
</evidence>
<dbReference type="EMBL" id="CP012661">
    <property type="protein sequence ID" value="AMY71838.1"/>
    <property type="molecule type" value="Genomic_DNA"/>
</dbReference>
<reference evidence="2 3" key="1">
    <citation type="submission" date="2015-09" db="EMBL/GenBank/DDBJ databases">
        <title>Complete genome sequence of Defluviimonas alba cai42t isolated from an oilfield in Xinjiang.</title>
        <authorList>
            <person name="Geng S."/>
            <person name="Pan X."/>
            <person name="Wu X."/>
        </authorList>
    </citation>
    <scope>NUCLEOTIDE SEQUENCE [LARGE SCALE GENOMIC DNA]</scope>
    <source>
        <strain evidence="3">cai42</strain>
    </source>
</reference>
<dbReference type="KEGG" id="daa:AKL17_4628"/>
<name>A0A159ZA77_9RHOB</name>
<accession>A0A159ZA77</accession>
<evidence type="ECO:0000313" key="2">
    <source>
        <dbReference type="EMBL" id="AMY71838.1"/>
    </source>
</evidence>
<feature type="compositionally biased region" description="Basic and acidic residues" evidence="1">
    <location>
        <begin position="8"/>
        <end position="20"/>
    </location>
</feature>
<evidence type="ECO:0000313" key="3">
    <source>
        <dbReference type="Proteomes" id="UP000076128"/>
    </source>
</evidence>
<sequence>MSTPVKKSQADRFKEAARELEADDDEATFNEKLRKLVKQKPDDKRPSDD</sequence>
<dbReference type="AlphaFoldDB" id="A0A159ZA77"/>
<organism evidence="2 3">
    <name type="scientific">Frigidibacter mobilis</name>
    <dbReference type="NCBI Taxonomy" id="1335048"/>
    <lineage>
        <taxon>Bacteria</taxon>
        <taxon>Pseudomonadati</taxon>
        <taxon>Pseudomonadota</taxon>
        <taxon>Alphaproteobacteria</taxon>
        <taxon>Rhodobacterales</taxon>
        <taxon>Paracoccaceae</taxon>
        <taxon>Frigidibacter</taxon>
    </lineage>
</organism>
<feature type="region of interest" description="Disordered" evidence="1">
    <location>
        <begin position="1"/>
        <end position="25"/>
    </location>
</feature>
<gene>
    <name evidence="2" type="ORF">AKL17_4628</name>
</gene>
<proteinExistence type="predicted"/>
<dbReference type="Proteomes" id="UP000076128">
    <property type="component" value="Chromosome"/>
</dbReference>
<protein>
    <submittedName>
        <fullName evidence="2">Uncharacterized protein</fullName>
    </submittedName>
</protein>
<keyword evidence="3" id="KW-1185">Reference proteome</keyword>
<dbReference type="RefSeq" id="WP_166507230.1">
    <property type="nucleotide sequence ID" value="NZ_CP012661.1"/>
</dbReference>